<evidence type="ECO:0000313" key="2">
    <source>
        <dbReference type="EMBL" id="PNT77946.1"/>
    </source>
</evidence>
<feature type="domain" description="N-acetyltransferase" evidence="1">
    <location>
        <begin position="3"/>
        <end position="172"/>
    </location>
</feature>
<dbReference type="InterPro" id="IPR000182">
    <property type="entry name" value="GNAT_dom"/>
</dbReference>
<evidence type="ECO:0000259" key="1">
    <source>
        <dbReference type="PROSITE" id="PS51186"/>
    </source>
</evidence>
<dbReference type="PANTHER" id="PTHR47370:SF10">
    <property type="entry name" value="N-ACETYLTRANSFERASE HLS1-RELATED"/>
    <property type="match status" value="1"/>
</dbReference>
<dbReference type="CDD" id="cd04301">
    <property type="entry name" value="NAT_SF"/>
    <property type="match status" value="1"/>
</dbReference>
<dbReference type="EnsemblPlants" id="PNT77946">
    <property type="protein sequence ID" value="PNT77946"/>
    <property type="gene ID" value="BRADI_1g70820v3"/>
</dbReference>
<dbReference type="InterPro" id="IPR016181">
    <property type="entry name" value="Acyl_CoA_acyltransferase"/>
</dbReference>
<dbReference type="GO" id="GO:0016747">
    <property type="term" value="F:acyltransferase activity, transferring groups other than amino-acyl groups"/>
    <property type="evidence" value="ECO:0000318"/>
    <property type="project" value="GO_Central"/>
</dbReference>
<dbReference type="Gene3D" id="3.40.630.30">
    <property type="match status" value="1"/>
</dbReference>
<dbReference type="Gramene" id="PNT77946">
    <property type="protein sequence ID" value="PNT77946"/>
    <property type="gene ID" value="BRADI_1g70820v3"/>
</dbReference>
<dbReference type="AlphaFoldDB" id="A0A2K2DUJ7"/>
<evidence type="ECO:0000313" key="3">
    <source>
        <dbReference type="EnsemblPlants" id="PNT77946"/>
    </source>
</evidence>
<dbReference type="OrthoDB" id="41532at2759"/>
<dbReference type="Proteomes" id="UP000008810">
    <property type="component" value="Chromosome 1"/>
</dbReference>
<accession>A0A2K2DUJ7</accession>
<reference evidence="3" key="3">
    <citation type="submission" date="2018-08" db="UniProtKB">
        <authorList>
            <consortium name="EnsemblPlants"/>
        </authorList>
    </citation>
    <scope>IDENTIFICATION</scope>
    <source>
        <strain evidence="3">cv. Bd21</strain>
    </source>
</reference>
<keyword evidence="4" id="KW-1185">Reference proteome</keyword>
<reference evidence="2 3" key="1">
    <citation type="journal article" date="2010" name="Nature">
        <title>Genome sequencing and analysis of the model grass Brachypodium distachyon.</title>
        <authorList>
            <consortium name="International Brachypodium Initiative"/>
        </authorList>
    </citation>
    <scope>NUCLEOTIDE SEQUENCE [LARGE SCALE GENOMIC DNA]</scope>
    <source>
        <strain evidence="2">Bd21</strain>
        <strain evidence="3">cv. Bd21</strain>
    </source>
</reference>
<evidence type="ECO:0000313" key="4">
    <source>
        <dbReference type="Proteomes" id="UP000008810"/>
    </source>
</evidence>
<dbReference type="ExpressionAtlas" id="A0A2K2DUJ7">
    <property type="expression patterns" value="differential"/>
</dbReference>
<proteinExistence type="predicted"/>
<dbReference type="PROSITE" id="PS51186">
    <property type="entry name" value="GNAT"/>
    <property type="match status" value="1"/>
</dbReference>
<gene>
    <name evidence="3" type="primary">LOC100823710</name>
    <name evidence="2" type="ORF">BRADI_1g70820v3</name>
</gene>
<dbReference type="EMBL" id="CM000880">
    <property type="protein sequence ID" value="PNT77946.1"/>
    <property type="molecule type" value="Genomic_DNA"/>
</dbReference>
<name>A0A2K2DUJ7_BRADI</name>
<dbReference type="SUPFAM" id="SSF55729">
    <property type="entry name" value="Acyl-CoA N-acyltransferases (Nat)"/>
    <property type="match status" value="1"/>
</dbReference>
<organism evidence="2">
    <name type="scientific">Brachypodium distachyon</name>
    <name type="common">Purple false brome</name>
    <name type="synonym">Trachynia distachya</name>
    <dbReference type="NCBI Taxonomy" id="15368"/>
    <lineage>
        <taxon>Eukaryota</taxon>
        <taxon>Viridiplantae</taxon>
        <taxon>Streptophyta</taxon>
        <taxon>Embryophyta</taxon>
        <taxon>Tracheophyta</taxon>
        <taxon>Spermatophyta</taxon>
        <taxon>Magnoliopsida</taxon>
        <taxon>Liliopsida</taxon>
        <taxon>Poales</taxon>
        <taxon>Poaceae</taxon>
        <taxon>BOP clade</taxon>
        <taxon>Pooideae</taxon>
        <taxon>Stipodae</taxon>
        <taxon>Brachypodieae</taxon>
        <taxon>Brachypodium</taxon>
    </lineage>
</organism>
<dbReference type="FunFam" id="3.40.630.30:FF:000116">
    <property type="entry name" value="Putative N-acetyltransferase HLS1"/>
    <property type="match status" value="1"/>
</dbReference>
<protein>
    <recommendedName>
        <fullName evidence="1">N-acetyltransferase domain-containing protein</fullName>
    </recommendedName>
</protein>
<dbReference type="STRING" id="15368.A0A2K2DUJ7"/>
<dbReference type="InterPro" id="IPR052810">
    <property type="entry name" value="Plant_NAT"/>
</dbReference>
<sequence>MVVLIREYDPSTDREGTEAVDRDCEVGPTGGMSLHADLLGDPVARIRHSPAYLMLVAETSGGPGGRRIVGVIRGTVKPVATGKHQSCAPAFASVGYILGLRVSPSHRRMGIALELVRRLEQWFALRGAEYAYMATEKSNEASLRLFTGPKLGYSKFRTPSLLVHPVHAHRLRPPRRVTALVPLDALDAEKLYRRRFARDVEFFPTDIGAVLGNTLSLGTFLAVVVGAEDASKKFEWRGVEQFLASPPASWAVASLWDCGGVFRLEMRGASRARRALAAASRALDRAAKWMRVPSVPDFFRPFAGWFAYGLAGEGDEAPLAAKALLASFVNMARGRAAAVAVEVAACDPLRRRLPHWRRLSCTEDLWCMKRLWGGEDDVDGWDWAKSAPGLSIFVDPREGFRPDRARASGLNIGRGILPACRTCCTPSVSEYSARGRQKLHAYVLCFETRKWSKAYGRQEILQPLELKVI</sequence>
<dbReference type="PANTHER" id="PTHR47370">
    <property type="entry name" value="ACYL-COA N-ACYLTRANSFERASES (NAT) SUPERFAMILY PROTEIN"/>
    <property type="match status" value="1"/>
</dbReference>
<reference evidence="2" key="2">
    <citation type="submission" date="2017-06" db="EMBL/GenBank/DDBJ databases">
        <title>WGS assembly of Brachypodium distachyon.</title>
        <authorList>
            <consortium name="The International Brachypodium Initiative"/>
            <person name="Lucas S."/>
            <person name="Harmon-Smith M."/>
            <person name="Lail K."/>
            <person name="Tice H."/>
            <person name="Grimwood J."/>
            <person name="Bruce D."/>
            <person name="Barry K."/>
            <person name="Shu S."/>
            <person name="Lindquist E."/>
            <person name="Wang M."/>
            <person name="Pitluck S."/>
            <person name="Vogel J.P."/>
            <person name="Garvin D.F."/>
            <person name="Mockler T.C."/>
            <person name="Schmutz J."/>
            <person name="Rokhsar D."/>
            <person name="Bevan M.W."/>
        </authorList>
    </citation>
    <scope>NUCLEOTIDE SEQUENCE</scope>
    <source>
        <strain evidence="2">Bd21</strain>
    </source>
</reference>
<dbReference type="Pfam" id="PF00583">
    <property type="entry name" value="Acetyltransf_1"/>
    <property type="match status" value="1"/>
</dbReference>